<comment type="function">
    <text evidence="7">Choline transporter.</text>
</comment>
<dbReference type="EMBL" id="JAOPGA020000819">
    <property type="protein sequence ID" value="KAL0482115.1"/>
    <property type="molecule type" value="Genomic_DNA"/>
</dbReference>
<feature type="transmembrane region" description="Helical" evidence="7">
    <location>
        <begin position="439"/>
        <end position="463"/>
    </location>
</feature>
<feature type="transmembrane region" description="Helical" evidence="7">
    <location>
        <begin position="239"/>
        <end position="261"/>
    </location>
</feature>
<organism evidence="9 10">
    <name type="scientific">Acrasis kona</name>
    <dbReference type="NCBI Taxonomy" id="1008807"/>
    <lineage>
        <taxon>Eukaryota</taxon>
        <taxon>Discoba</taxon>
        <taxon>Heterolobosea</taxon>
        <taxon>Tetramitia</taxon>
        <taxon>Eutetramitia</taxon>
        <taxon>Acrasidae</taxon>
        <taxon>Acrasis</taxon>
    </lineage>
</organism>
<dbReference type="Proteomes" id="UP001431209">
    <property type="component" value="Unassembled WGS sequence"/>
</dbReference>
<reference evidence="9 10" key="1">
    <citation type="submission" date="2024-03" db="EMBL/GenBank/DDBJ databases">
        <title>The Acrasis kona genome and developmental transcriptomes reveal deep origins of eukaryotic multicellular pathways.</title>
        <authorList>
            <person name="Sheikh S."/>
            <person name="Fu C.-J."/>
            <person name="Brown M.W."/>
            <person name="Baldauf S.L."/>
        </authorList>
    </citation>
    <scope>NUCLEOTIDE SEQUENCE [LARGE SCALE GENOMIC DNA]</scope>
    <source>
        <strain evidence="9 10">ATCC MYA-3509</strain>
    </source>
</reference>
<feature type="transmembrane region" description="Helical" evidence="7">
    <location>
        <begin position="613"/>
        <end position="638"/>
    </location>
</feature>
<evidence type="ECO:0000256" key="2">
    <source>
        <dbReference type="ARBA" id="ARBA00007168"/>
    </source>
</evidence>
<feature type="transmembrane region" description="Helical" evidence="7">
    <location>
        <begin position="45"/>
        <end position="69"/>
    </location>
</feature>
<feature type="transmembrane region" description="Helical" evidence="7">
    <location>
        <begin position="525"/>
        <end position="544"/>
    </location>
</feature>
<comment type="caution">
    <text evidence="9">The sequence shown here is derived from an EMBL/GenBank/DDBJ whole genome shotgun (WGS) entry which is preliminary data.</text>
</comment>
<keyword evidence="6" id="KW-0325">Glycoprotein</keyword>
<evidence type="ECO:0000313" key="9">
    <source>
        <dbReference type="EMBL" id="KAL0482115.1"/>
    </source>
</evidence>
<protein>
    <recommendedName>
        <fullName evidence="7">Choline transporter-like protein</fullName>
    </recommendedName>
</protein>
<feature type="region of interest" description="Disordered" evidence="8">
    <location>
        <begin position="1"/>
        <end position="23"/>
    </location>
</feature>
<dbReference type="AlphaFoldDB" id="A0AAW2YZD5"/>
<evidence type="ECO:0000256" key="8">
    <source>
        <dbReference type="SAM" id="MobiDB-lite"/>
    </source>
</evidence>
<keyword evidence="5 7" id="KW-0472">Membrane</keyword>
<dbReference type="GO" id="GO:0022857">
    <property type="term" value="F:transmembrane transporter activity"/>
    <property type="evidence" value="ECO:0007669"/>
    <property type="project" value="UniProtKB-UniRule"/>
</dbReference>
<keyword evidence="3 7" id="KW-0812">Transmembrane</keyword>
<evidence type="ECO:0000256" key="4">
    <source>
        <dbReference type="ARBA" id="ARBA00022989"/>
    </source>
</evidence>
<feature type="transmembrane region" description="Helical" evidence="7">
    <location>
        <begin position="484"/>
        <end position="505"/>
    </location>
</feature>
<feature type="transmembrane region" description="Helical" evidence="7">
    <location>
        <begin position="268"/>
        <end position="291"/>
    </location>
</feature>
<sequence>MGLLNKKKVPVASPSAGKESQNGKIDTFESKQAPIFNFKNRRCPWFDWIMIPVFIGFWIGMFIVAGFGISTGNPLTLINPVDYQQNVCGYAIGQGNKNKYDLTNQTYLWFPIEFSVSDLKDITQSQIFDALNLGICVESCPTATAPDINSVVCTYDISSSTNYTKYDKYLRALQNKGGCFFNLFTTSSTAQRCLPSFTTNSTAYKLLGPTQAALLNKVLYFSDGLKTGVNELYASYTPILLSVFLCVVLCFLSICFIGVFIGILTYTVIFLVWLILAAGGGYSLYIGIIHYQKDGDTDFARVWLAVGGILLGGLLLYSFLFLWMWSRLRVAINVIRAASKAVVSLPGLFVVPVVGAILIVAFGVYWFIIEAYLASSTSVTYVSASSFNTLSNSTSVTSLQKSGALINSNFTQALGNSSIAIGKGNLAMQVLQAYHLFGILWMLAFISAFSYTVMAGAVGNWYFSAKGDKKKPPMFTVLASFARTLVFHTGSILIGSLIVAIVQFIRYLFQKLKQKALQKNKWAKYVVKIVEVALCILEAIVKFVNKNAYIIIAIHGTGFCMSAQRGFKLVLTNVLRFAAVNTIGEFILFLAQLIITVTCGIFTYAFIQLNNTYSWNIVIGVNYGLVPTIASGFIAFCISSLAMQVYHCAIDTILMCFVYDIDIHNPGDYYMGGALRALVNRSEKKQEPV</sequence>
<proteinExistence type="inferred from homology"/>
<name>A0AAW2YZD5_9EUKA</name>
<keyword evidence="10" id="KW-1185">Reference proteome</keyword>
<evidence type="ECO:0000256" key="1">
    <source>
        <dbReference type="ARBA" id="ARBA00004141"/>
    </source>
</evidence>
<evidence type="ECO:0000256" key="5">
    <source>
        <dbReference type="ARBA" id="ARBA00023136"/>
    </source>
</evidence>
<gene>
    <name evidence="9" type="ORF">AKO1_013231</name>
</gene>
<comment type="subcellular location">
    <subcellularLocation>
        <location evidence="7">Cell membrane</location>
        <topology evidence="7">Multi-pass membrane protein</topology>
    </subcellularLocation>
    <subcellularLocation>
        <location evidence="1">Membrane</location>
        <topology evidence="1">Multi-pass membrane protein</topology>
    </subcellularLocation>
</comment>
<evidence type="ECO:0000313" key="10">
    <source>
        <dbReference type="Proteomes" id="UP001431209"/>
    </source>
</evidence>
<dbReference type="InterPro" id="IPR007603">
    <property type="entry name" value="Choline_transptr-like"/>
</dbReference>
<dbReference type="PANTHER" id="PTHR12385">
    <property type="entry name" value="CHOLINE TRANSPORTER-LIKE (SLC FAMILY 44)"/>
    <property type="match status" value="1"/>
</dbReference>
<dbReference type="GO" id="GO:0005886">
    <property type="term" value="C:plasma membrane"/>
    <property type="evidence" value="ECO:0007669"/>
    <property type="project" value="UniProtKB-SubCell"/>
</dbReference>
<evidence type="ECO:0000256" key="6">
    <source>
        <dbReference type="ARBA" id="ARBA00023180"/>
    </source>
</evidence>
<feature type="transmembrane region" description="Helical" evidence="7">
    <location>
        <begin position="345"/>
        <end position="368"/>
    </location>
</feature>
<comment type="similarity">
    <text evidence="2 7">Belongs to the CTL (choline transporter-like) family.</text>
</comment>
<evidence type="ECO:0000256" key="3">
    <source>
        <dbReference type="ARBA" id="ARBA00022692"/>
    </source>
</evidence>
<evidence type="ECO:0000256" key="7">
    <source>
        <dbReference type="RuleBase" id="RU368066"/>
    </source>
</evidence>
<accession>A0AAW2YZD5</accession>
<feature type="transmembrane region" description="Helical" evidence="7">
    <location>
        <begin position="586"/>
        <end position="607"/>
    </location>
</feature>
<dbReference type="Pfam" id="PF04515">
    <property type="entry name" value="Choline_transpo"/>
    <property type="match status" value="1"/>
</dbReference>
<keyword evidence="4 7" id="KW-1133">Transmembrane helix</keyword>
<dbReference type="PANTHER" id="PTHR12385:SF14">
    <property type="entry name" value="CHOLINE TRANSPORTER-LIKE 2"/>
    <property type="match status" value="1"/>
</dbReference>
<feature type="transmembrane region" description="Helical" evidence="7">
    <location>
        <begin position="303"/>
        <end position="325"/>
    </location>
</feature>